<feature type="region of interest" description="Disordered" evidence="2">
    <location>
        <begin position="783"/>
        <end position="840"/>
    </location>
</feature>
<organism evidence="3 4">
    <name type="scientific">Mya arenaria</name>
    <name type="common">Soft-shell clam</name>
    <dbReference type="NCBI Taxonomy" id="6604"/>
    <lineage>
        <taxon>Eukaryota</taxon>
        <taxon>Metazoa</taxon>
        <taxon>Spiralia</taxon>
        <taxon>Lophotrochozoa</taxon>
        <taxon>Mollusca</taxon>
        <taxon>Bivalvia</taxon>
        <taxon>Autobranchia</taxon>
        <taxon>Heteroconchia</taxon>
        <taxon>Euheterodonta</taxon>
        <taxon>Imparidentia</taxon>
        <taxon>Neoheterodontei</taxon>
        <taxon>Myida</taxon>
        <taxon>Myoidea</taxon>
        <taxon>Myidae</taxon>
        <taxon>Mya</taxon>
    </lineage>
</organism>
<proteinExistence type="predicted"/>
<dbReference type="PANTHER" id="PTHR22774">
    <property type="entry name" value="CHOREIN N-TERMINAL DOMAIN-CONTAINING PROTEIN"/>
    <property type="match status" value="1"/>
</dbReference>
<evidence type="ECO:0000313" key="3">
    <source>
        <dbReference type="EMBL" id="WAR03200.1"/>
    </source>
</evidence>
<feature type="compositionally biased region" description="Basic and acidic residues" evidence="2">
    <location>
        <begin position="790"/>
        <end position="801"/>
    </location>
</feature>
<feature type="region of interest" description="Disordered" evidence="2">
    <location>
        <begin position="1146"/>
        <end position="1169"/>
    </location>
</feature>
<reference evidence="3" key="1">
    <citation type="submission" date="2022-11" db="EMBL/GenBank/DDBJ databases">
        <title>Centuries of genome instability and evolution in soft-shell clam transmissible cancer (bioRxiv).</title>
        <authorList>
            <person name="Hart S.F.M."/>
            <person name="Yonemitsu M.A."/>
            <person name="Giersch R.M."/>
            <person name="Beal B.F."/>
            <person name="Arriagada G."/>
            <person name="Davis B.W."/>
            <person name="Ostrander E.A."/>
            <person name="Goff S.P."/>
            <person name="Metzger M.J."/>
        </authorList>
    </citation>
    <scope>NUCLEOTIDE SEQUENCE</scope>
    <source>
        <strain evidence="3">MELC-2E11</strain>
        <tissue evidence="3">Siphon/mantle</tissue>
    </source>
</reference>
<feature type="compositionally biased region" description="Polar residues" evidence="2">
    <location>
        <begin position="831"/>
        <end position="840"/>
    </location>
</feature>
<dbReference type="Pfam" id="PF24917">
    <property type="entry name" value="BLTP3A_B"/>
    <property type="match status" value="2"/>
</dbReference>
<feature type="compositionally biased region" description="Polar residues" evidence="2">
    <location>
        <begin position="428"/>
        <end position="467"/>
    </location>
</feature>
<protein>
    <submittedName>
        <fullName evidence="3">UH1BL-like protein</fullName>
    </submittedName>
</protein>
<dbReference type="InterPro" id="IPR026728">
    <property type="entry name" value="BLTP3A/B"/>
</dbReference>
<feature type="compositionally biased region" description="Low complexity" evidence="2">
    <location>
        <begin position="819"/>
        <end position="830"/>
    </location>
</feature>
<feature type="coiled-coil region" evidence="1">
    <location>
        <begin position="1407"/>
        <end position="1511"/>
    </location>
</feature>
<dbReference type="PANTHER" id="PTHR22774:SF11">
    <property type="entry name" value="CHOREIN N-TERMINAL DOMAIN-CONTAINING PROTEIN"/>
    <property type="match status" value="1"/>
</dbReference>
<dbReference type="Proteomes" id="UP001164746">
    <property type="component" value="Chromosome 4"/>
</dbReference>
<feature type="region of interest" description="Disordered" evidence="2">
    <location>
        <begin position="412"/>
        <end position="473"/>
    </location>
</feature>
<evidence type="ECO:0000256" key="2">
    <source>
        <dbReference type="SAM" id="MobiDB-lite"/>
    </source>
</evidence>
<evidence type="ECO:0000313" key="4">
    <source>
        <dbReference type="Proteomes" id="UP001164746"/>
    </source>
</evidence>
<accession>A0ABY7DZM7</accession>
<sequence length="1527" mass="170644">MASLLKNQILKHLSKFTKNLSPDRLNISTLKGEGELTNLELDENILMNLMDLPTWMRLNKAVCNKVSIKIQWTKLKSQPICLYLDEVVLEIETCSEPRAPSNPTQQSTHSSEGRYGFADKVIDGIYVHINSVSVRFMSDKFHASLQLSRVKVQSLTPNWVQPTDIRQTRIRSEATDEIILFKEVDWQTTRIEANAHEDETSLPSTPLRLIANQSKIRIVLKKKLSDCSVISSRILLLLDDLLWVLTDTQLKAAIVYANSLSGIIEKSAEQSKRLAAEKLQKQGKSSSSSDMDQFLLQQQHQQRQRGQTTEAQLFQKFDVLTTSYHLITSRIDLHLCDDNPTDRASSPKHNKKIDGGAMQVTFCKLSLDYYPFHYAGGERKNWYRYSDNLGSRNTWVQGLFAQFRGEAKKARETCKIVSPSPSPAHNLKSPSHPVSSPVTQGSAPRGQPRSQATSPQSQTRGQTQLTKGQAPPRPRVTKLLESCMVLKIEDFTVYMVSTADNKRTPQKFFSSDKKALHLPSDMSTVHIEYTEYFFTEGIDYPVPHANIYVLVNPVRLHIDFLTLLWANYFSLNLAQMVESHQGEFEKKLEHVDVKLEALMPRVVISVEERVENQPDRPGSLQIQISKLTASNTHIEDRFTLPDLKAMLNNYADCSLFDTSQVPNDHPNKMMAIPKIFYDFANARLNPYLCDYALDLVQGRLPDGFDHIEQVDEAIKLLLRTNTLKRDMRCDMWAVCLDQVWLEFLGVPTSRTRPVPFVESFPLTLWVCQPSLIPDGLLLPKNKWPSSNKDGVPEESKTDRDSRRSRKLLQQYYSEDSGEDSSPTDSSSEGGMTTSQSISSCDNSDGNVQYSAFQVADFNIVAKIGGKVRAQLSNPQYLFLMRLIDSVTDFNAQLNADMGDYMKKDASENTSESFSIPLVIPEVEFAMVCPYIAELLPLTNIGEPVDGMEYSGEVNEDLPGYTEGYSMEYTQGYVERGSGTSEGEQGNQVDSIQDYGAAMHVSVSSPITPEVHLSHSQSDSTIVCFNQATDNLQVVHKDSHSTEDVHQGGALNTAPPIHVTASDTGLSSIGSSLAGPRGRAGSKITSNAVKKSFTVGVSNISNFMGKIKNKLDPEDDIDSDRISVMTDMSSDDDFEFLSIDDQEAPAFNHGRGADTLSTTDTDDQSSVFAESTSASKAKELVSAVVFRLTGSELSIQGKGEDIFFSLQTRCIDVEETGNIIYEDFYSKLSATSGIIRRPAVSRRHVYPVQFKMTMGPAAGLLVPRGAELGLMEVKARDYELTFCMSSILNMSSFIEDEKISTPTPMQVSVHNLKLTLVEDRPPHKTVPPPSPPPPTVVSLQDIFIARHEDGIFHITTGPHSETPSPGTSMSDTILAVSNRIDTNMQQPHTTYNLPNGPNQTSPDSVSKIMKLENENAQMKLLLEKLDNHTQVQERELEDIKSENEQLRNKLRSFALSSSPSLDDIADLRKVNEGLEKDNGDMCERLVTLEEEVRDLRLEKQSLVSTLQLMQDELIVSEHHRHRSSTGGE</sequence>
<gene>
    <name evidence="3" type="ORF">MAR_009758</name>
</gene>
<evidence type="ECO:0000256" key="1">
    <source>
        <dbReference type="SAM" id="Coils"/>
    </source>
</evidence>
<keyword evidence="1" id="KW-0175">Coiled coil</keyword>
<keyword evidence="4" id="KW-1185">Reference proteome</keyword>
<dbReference type="EMBL" id="CP111015">
    <property type="protein sequence ID" value="WAR03200.1"/>
    <property type="molecule type" value="Genomic_DNA"/>
</dbReference>
<name>A0ABY7DZM7_MYAAR</name>